<name>A0A0F9J1S3_9ZZZZ</name>
<organism evidence="1">
    <name type="scientific">marine sediment metagenome</name>
    <dbReference type="NCBI Taxonomy" id="412755"/>
    <lineage>
        <taxon>unclassified sequences</taxon>
        <taxon>metagenomes</taxon>
        <taxon>ecological metagenomes</taxon>
    </lineage>
</organism>
<feature type="non-terminal residue" evidence="1">
    <location>
        <position position="64"/>
    </location>
</feature>
<dbReference type="AlphaFoldDB" id="A0A0F9J1S3"/>
<reference evidence="1" key="1">
    <citation type="journal article" date="2015" name="Nature">
        <title>Complex archaea that bridge the gap between prokaryotes and eukaryotes.</title>
        <authorList>
            <person name="Spang A."/>
            <person name="Saw J.H."/>
            <person name="Jorgensen S.L."/>
            <person name="Zaremba-Niedzwiedzka K."/>
            <person name="Martijn J."/>
            <person name="Lind A.E."/>
            <person name="van Eijk R."/>
            <person name="Schleper C."/>
            <person name="Guy L."/>
            <person name="Ettema T.J."/>
        </authorList>
    </citation>
    <scope>NUCLEOTIDE SEQUENCE</scope>
</reference>
<proteinExistence type="predicted"/>
<gene>
    <name evidence="1" type="ORF">LCGC14_1810350</name>
</gene>
<protein>
    <submittedName>
        <fullName evidence="1">Uncharacterized protein</fullName>
    </submittedName>
</protein>
<evidence type="ECO:0000313" key="1">
    <source>
        <dbReference type="EMBL" id="KKL99850.1"/>
    </source>
</evidence>
<sequence>MGLITLSNRARAIVINDNATLADTVRAAADYDNDTNKDTHCNVFLTVQWDGTAPSANVAIGDLY</sequence>
<accession>A0A0F9J1S3</accession>
<dbReference type="EMBL" id="LAZR01017574">
    <property type="protein sequence ID" value="KKL99850.1"/>
    <property type="molecule type" value="Genomic_DNA"/>
</dbReference>
<comment type="caution">
    <text evidence="1">The sequence shown here is derived from an EMBL/GenBank/DDBJ whole genome shotgun (WGS) entry which is preliminary data.</text>
</comment>